<evidence type="ECO:0000313" key="3">
    <source>
        <dbReference type="Proteomes" id="UP000799444"/>
    </source>
</evidence>
<name>A0A9P4QND7_9PLEO</name>
<proteinExistence type="predicted"/>
<dbReference type="Proteomes" id="UP000799444">
    <property type="component" value="Unassembled WGS sequence"/>
</dbReference>
<keyword evidence="3" id="KW-1185">Reference proteome</keyword>
<organism evidence="2 3">
    <name type="scientific">Polyplosphaeria fusca</name>
    <dbReference type="NCBI Taxonomy" id="682080"/>
    <lineage>
        <taxon>Eukaryota</taxon>
        <taxon>Fungi</taxon>
        <taxon>Dikarya</taxon>
        <taxon>Ascomycota</taxon>
        <taxon>Pezizomycotina</taxon>
        <taxon>Dothideomycetes</taxon>
        <taxon>Pleosporomycetidae</taxon>
        <taxon>Pleosporales</taxon>
        <taxon>Tetraplosphaeriaceae</taxon>
        <taxon>Polyplosphaeria</taxon>
    </lineage>
</organism>
<protein>
    <submittedName>
        <fullName evidence="2">Uncharacterized protein</fullName>
    </submittedName>
</protein>
<sequence>MKFSVLAVAALAPLFAIANPVPADPPVATPVHPGPPLVTQTAVPAPVEACTLMCYLEKPKCPGGLKPKKEENSVCWICCSLSEEGEVIPLR</sequence>
<evidence type="ECO:0000313" key="2">
    <source>
        <dbReference type="EMBL" id="KAF2728134.1"/>
    </source>
</evidence>
<evidence type="ECO:0000256" key="1">
    <source>
        <dbReference type="SAM" id="SignalP"/>
    </source>
</evidence>
<dbReference type="EMBL" id="ML996294">
    <property type="protein sequence ID" value="KAF2728134.1"/>
    <property type="molecule type" value="Genomic_DNA"/>
</dbReference>
<comment type="caution">
    <text evidence="2">The sequence shown here is derived from an EMBL/GenBank/DDBJ whole genome shotgun (WGS) entry which is preliminary data.</text>
</comment>
<feature type="chain" id="PRO_5040134609" evidence="1">
    <location>
        <begin position="19"/>
        <end position="91"/>
    </location>
</feature>
<accession>A0A9P4QND7</accession>
<feature type="signal peptide" evidence="1">
    <location>
        <begin position="1"/>
        <end position="18"/>
    </location>
</feature>
<dbReference type="AlphaFoldDB" id="A0A9P4QND7"/>
<reference evidence="2" key="1">
    <citation type="journal article" date="2020" name="Stud. Mycol.">
        <title>101 Dothideomycetes genomes: a test case for predicting lifestyles and emergence of pathogens.</title>
        <authorList>
            <person name="Haridas S."/>
            <person name="Albert R."/>
            <person name="Binder M."/>
            <person name="Bloem J."/>
            <person name="Labutti K."/>
            <person name="Salamov A."/>
            <person name="Andreopoulos B."/>
            <person name="Baker S."/>
            <person name="Barry K."/>
            <person name="Bills G."/>
            <person name="Bluhm B."/>
            <person name="Cannon C."/>
            <person name="Castanera R."/>
            <person name="Culley D."/>
            <person name="Daum C."/>
            <person name="Ezra D."/>
            <person name="Gonzalez J."/>
            <person name="Henrissat B."/>
            <person name="Kuo A."/>
            <person name="Liang C."/>
            <person name="Lipzen A."/>
            <person name="Lutzoni F."/>
            <person name="Magnuson J."/>
            <person name="Mondo S."/>
            <person name="Nolan M."/>
            <person name="Ohm R."/>
            <person name="Pangilinan J."/>
            <person name="Park H.-J."/>
            <person name="Ramirez L."/>
            <person name="Alfaro M."/>
            <person name="Sun H."/>
            <person name="Tritt A."/>
            <person name="Yoshinaga Y."/>
            <person name="Zwiers L.-H."/>
            <person name="Turgeon B."/>
            <person name="Goodwin S."/>
            <person name="Spatafora J."/>
            <person name="Crous P."/>
            <person name="Grigoriev I."/>
        </authorList>
    </citation>
    <scope>NUCLEOTIDE SEQUENCE</scope>
    <source>
        <strain evidence="2">CBS 125425</strain>
    </source>
</reference>
<gene>
    <name evidence="2" type="ORF">EJ04DRAFT_516828</name>
</gene>
<keyword evidence="1" id="KW-0732">Signal</keyword>